<name>A0ABN7UHE2_GIGMA</name>
<accession>A0ABN7UHE2</accession>
<evidence type="ECO:0000256" key="1">
    <source>
        <dbReference type="SAM" id="Coils"/>
    </source>
</evidence>
<comment type="caution">
    <text evidence="3">The sequence shown here is derived from an EMBL/GenBank/DDBJ whole genome shotgun (WGS) entry which is preliminary data.</text>
</comment>
<dbReference type="Proteomes" id="UP000789901">
    <property type="component" value="Unassembled WGS sequence"/>
</dbReference>
<feature type="non-terminal residue" evidence="3">
    <location>
        <position position="1"/>
    </location>
</feature>
<evidence type="ECO:0000313" key="4">
    <source>
        <dbReference type="Proteomes" id="UP000789901"/>
    </source>
</evidence>
<feature type="region of interest" description="Disordered" evidence="2">
    <location>
        <begin position="106"/>
        <end position="132"/>
    </location>
</feature>
<feature type="compositionally biased region" description="Basic and acidic residues" evidence="2">
    <location>
        <begin position="106"/>
        <end position="117"/>
    </location>
</feature>
<keyword evidence="1" id="KW-0175">Coiled coil</keyword>
<dbReference type="EMBL" id="CAJVQB010002984">
    <property type="protein sequence ID" value="CAG8593857.1"/>
    <property type="molecule type" value="Genomic_DNA"/>
</dbReference>
<keyword evidence="4" id="KW-1185">Reference proteome</keyword>
<protein>
    <submittedName>
        <fullName evidence="3">42652_t:CDS:1</fullName>
    </submittedName>
</protein>
<evidence type="ECO:0000256" key="2">
    <source>
        <dbReference type="SAM" id="MobiDB-lite"/>
    </source>
</evidence>
<proteinExistence type="predicted"/>
<sequence>DKQSLVSASQAGNLRSTKKSDYMFTTISVEEWNEIRRTVRELPEVDRTFVESMIRFSNVKATSELRQVLKTTSFLNEDEPYNRDKHYDAEWAELVMRKFLTDYEDPKEPLQKKKESSSEAVSNRKNWKRVRTRHKKVGRKKMGYRMDGIFRMYVDNMEYGAVEWLRNSKKPSCLLMIQTRKSYARHTYMPEQKSPFRRNKSEETASCRHASLGELNSRLVLKIDELRKKFTEIEVENTELKREKTVFLAREAELMARIMELENSKLRDSELNELRSKLKDDDNSCENVNSPDLAINQCIDTNTVPNY</sequence>
<feature type="coiled-coil region" evidence="1">
    <location>
        <begin position="216"/>
        <end position="243"/>
    </location>
</feature>
<gene>
    <name evidence="3" type="ORF">GMARGA_LOCUS6541</name>
</gene>
<organism evidence="3 4">
    <name type="scientific">Gigaspora margarita</name>
    <dbReference type="NCBI Taxonomy" id="4874"/>
    <lineage>
        <taxon>Eukaryota</taxon>
        <taxon>Fungi</taxon>
        <taxon>Fungi incertae sedis</taxon>
        <taxon>Mucoromycota</taxon>
        <taxon>Glomeromycotina</taxon>
        <taxon>Glomeromycetes</taxon>
        <taxon>Diversisporales</taxon>
        <taxon>Gigasporaceae</taxon>
        <taxon>Gigaspora</taxon>
    </lineage>
</organism>
<evidence type="ECO:0000313" key="3">
    <source>
        <dbReference type="EMBL" id="CAG8593857.1"/>
    </source>
</evidence>
<reference evidence="3 4" key="1">
    <citation type="submission" date="2021-06" db="EMBL/GenBank/DDBJ databases">
        <authorList>
            <person name="Kallberg Y."/>
            <person name="Tangrot J."/>
            <person name="Rosling A."/>
        </authorList>
    </citation>
    <scope>NUCLEOTIDE SEQUENCE [LARGE SCALE GENOMIC DNA]</scope>
    <source>
        <strain evidence="3 4">120-4 pot B 10/14</strain>
    </source>
</reference>